<protein>
    <submittedName>
        <fullName evidence="1">Uncharacterized protein</fullName>
    </submittedName>
</protein>
<comment type="caution">
    <text evidence="1">The sequence shown here is derived from an EMBL/GenBank/DDBJ whole genome shotgun (WGS) entry which is preliminary data.</text>
</comment>
<sequence>MTTTIAFLINDQRETLVVDWQTNTIRLATFAAYMAETPDIMLHPIRGLLHVAHRCRYVRDAEFGIIGKGTQAVLTINATTVLLMAQGGLSEDDLRRFLPEHDAAQAWADLTAGAMRWASAA</sequence>
<proteinExistence type="predicted"/>
<name>A0A7X4GEK9_9SPHN</name>
<reference evidence="1 2" key="1">
    <citation type="submission" date="2019-12" db="EMBL/GenBank/DDBJ databases">
        <authorList>
            <person name="Feng G."/>
            <person name="Zhu H."/>
        </authorList>
    </citation>
    <scope>NUCLEOTIDE SEQUENCE [LARGE SCALE GENOMIC DNA]</scope>
    <source>
        <strain evidence="1 2">FGD1</strain>
    </source>
</reference>
<dbReference type="AlphaFoldDB" id="A0A7X4GEK9"/>
<dbReference type="Proteomes" id="UP000465810">
    <property type="component" value="Unassembled WGS sequence"/>
</dbReference>
<accession>A0A7X4GEK9</accession>
<evidence type="ECO:0000313" key="2">
    <source>
        <dbReference type="Proteomes" id="UP000465810"/>
    </source>
</evidence>
<dbReference type="EMBL" id="WVTD01000003">
    <property type="protein sequence ID" value="MYL97200.1"/>
    <property type="molecule type" value="Genomic_DNA"/>
</dbReference>
<gene>
    <name evidence="1" type="ORF">GR702_05370</name>
</gene>
<keyword evidence="2" id="KW-1185">Reference proteome</keyword>
<organism evidence="1 2">
    <name type="scientific">Novosphingobium silvae</name>
    <dbReference type="NCBI Taxonomy" id="2692619"/>
    <lineage>
        <taxon>Bacteria</taxon>
        <taxon>Pseudomonadati</taxon>
        <taxon>Pseudomonadota</taxon>
        <taxon>Alphaproteobacteria</taxon>
        <taxon>Sphingomonadales</taxon>
        <taxon>Sphingomonadaceae</taxon>
        <taxon>Novosphingobium</taxon>
    </lineage>
</organism>
<evidence type="ECO:0000313" key="1">
    <source>
        <dbReference type="EMBL" id="MYL97200.1"/>
    </source>
</evidence>
<dbReference type="RefSeq" id="WP_160984942.1">
    <property type="nucleotide sequence ID" value="NZ_WVTD01000003.1"/>
</dbReference>